<feature type="compositionally biased region" description="Basic and acidic residues" evidence="1">
    <location>
        <begin position="7"/>
        <end position="27"/>
    </location>
</feature>
<dbReference type="EMBL" id="JBHFFA010000003">
    <property type="protein sequence ID" value="KAL2636123.1"/>
    <property type="molecule type" value="Genomic_DNA"/>
</dbReference>
<feature type="compositionally biased region" description="Basic and acidic residues" evidence="1">
    <location>
        <begin position="61"/>
        <end position="72"/>
    </location>
</feature>
<feature type="region of interest" description="Disordered" evidence="1">
    <location>
        <begin position="157"/>
        <end position="190"/>
    </location>
</feature>
<evidence type="ECO:0000313" key="2">
    <source>
        <dbReference type="EMBL" id="KAL2636123.1"/>
    </source>
</evidence>
<accession>A0ABD1YZB9</accession>
<feature type="region of interest" description="Disordered" evidence="1">
    <location>
        <begin position="1"/>
        <end position="118"/>
    </location>
</feature>
<name>A0ABD1YZB9_9MARC</name>
<dbReference type="Proteomes" id="UP001605036">
    <property type="component" value="Unassembled WGS sequence"/>
</dbReference>
<dbReference type="AlphaFoldDB" id="A0ABD1YZB9"/>
<keyword evidence="3" id="KW-1185">Reference proteome</keyword>
<proteinExistence type="predicted"/>
<organism evidence="2 3">
    <name type="scientific">Riccia fluitans</name>
    <dbReference type="NCBI Taxonomy" id="41844"/>
    <lineage>
        <taxon>Eukaryota</taxon>
        <taxon>Viridiplantae</taxon>
        <taxon>Streptophyta</taxon>
        <taxon>Embryophyta</taxon>
        <taxon>Marchantiophyta</taxon>
        <taxon>Marchantiopsida</taxon>
        <taxon>Marchantiidae</taxon>
        <taxon>Marchantiales</taxon>
        <taxon>Ricciaceae</taxon>
        <taxon>Riccia</taxon>
    </lineage>
</organism>
<sequence>MASCCTEQKETEERGGEESDGIPKKGLIETYTSDVGGGSVQSPSVHHHDDDAAAKSPNFLDSRRGGYDKEQQEENYFSSGSGATEALSEMSFPNIMGQSSSSSSKKHHHHGHENEQPPYFHRIARGTMSDARQCDIEGHEHSQCCACHKAEDHSVHHQHGDTCENSRSVKTSVEHRPRISRRQRSQLPCL</sequence>
<evidence type="ECO:0000313" key="3">
    <source>
        <dbReference type="Proteomes" id="UP001605036"/>
    </source>
</evidence>
<reference evidence="2 3" key="1">
    <citation type="submission" date="2024-09" db="EMBL/GenBank/DDBJ databases">
        <title>Chromosome-scale assembly of Riccia fluitans.</title>
        <authorList>
            <person name="Paukszto L."/>
            <person name="Sawicki J."/>
            <person name="Karawczyk K."/>
            <person name="Piernik-Szablinska J."/>
            <person name="Szczecinska M."/>
            <person name="Mazdziarz M."/>
        </authorList>
    </citation>
    <scope>NUCLEOTIDE SEQUENCE [LARGE SCALE GENOMIC DNA]</scope>
    <source>
        <strain evidence="2">Rf_01</strain>
        <tissue evidence="2">Aerial parts of the thallus</tissue>
    </source>
</reference>
<evidence type="ECO:0000256" key="1">
    <source>
        <dbReference type="SAM" id="MobiDB-lite"/>
    </source>
</evidence>
<gene>
    <name evidence="2" type="ORF">R1flu_007602</name>
</gene>
<comment type="caution">
    <text evidence="2">The sequence shown here is derived from an EMBL/GenBank/DDBJ whole genome shotgun (WGS) entry which is preliminary data.</text>
</comment>
<protein>
    <submittedName>
        <fullName evidence="2">Uncharacterized protein</fullName>
    </submittedName>
</protein>